<organism evidence="2 3">
    <name type="scientific">Thermococcus aciditolerans</name>
    <dbReference type="NCBI Taxonomy" id="2598455"/>
    <lineage>
        <taxon>Archaea</taxon>
        <taxon>Methanobacteriati</taxon>
        <taxon>Methanobacteriota</taxon>
        <taxon>Thermococci</taxon>
        <taxon>Thermococcales</taxon>
        <taxon>Thermococcaceae</taxon>
        <taxon>Thermococcus</taxon>
    </lineage>
</organism>
<keyword evidence="1" id="KW-1133">Transmembrane helix</keyword>
<dbReference type="GeneID" id="41608437"/>
<reference evidence="2 3" key="1">
    <citation type="submission" date="2019-07" db="EMBL/GenBank/DDBJ databases">
        <title>Complete genome of Thermococcus acidophilus.</title>
        <authorList>
            <person name="Li X."/>
        </authorList>
    </citation>
    <scope>NUCLEOTIDE SEQUENCE [LARGE SCALE GENOMIC DNA]</scope>
    <source>
        <strain evidence="2 3">SY113</strain>
    </source>
</reference>
<dbReference type="KEGG" id="them:FPV09_01240"/>
<dbReference type="AlphaFoldDB" id="A0A5C0SID0"/>
<dbReference type="RefSeq" id="WP_148882076.1">
    <property type="nucleotide sequence ID" value="NZ_CP041932.1"/>
</dbReference>
<dbReference type="Proteomes" id="UP000322631">
    <property type="component" value="Chromosome"/>
</dbReference>
<evidence type="ECO:0000256" key="1">
    <source>
        <dbReference type="SAM" id="Phobius"/>
    </source>
</evidence>
<evidence type="ECO:0000313" key="2">
    <source>
        <dbReference type="EMBL" id="QEK13970.1"/>
    </source>
</evidence>
<feature type="transmembrane region" description="Helical" evidence="1">
    <location>
        <begin position="211"/>
        <end position="229"/>
    </location>
</feature>
<keyword evidence="1" id="KW-0472">Membrane</keyword>
<protein>
    <submittedName>
        <fullName evidence="2">Uncharacterized protein</fullName>
    </submittedName>
</protein>
<keyword evidence="1" id="KW-0812">Transmembrane</keyword>
<proteinExistence type="predicted"/>
<keyword evidence="3" id="KW-1185">Reference proteome</keyword>
<dbReference type="EMBL" id="CP041932">
    <property type="protein sequence ID" value="QEK13970.1"/>
    <property type="molecule type" value="Genomic_DNA"/>
</dbReference>
<feature type="transmembrane region" description="Helical" evidence="1">
    <location>
        <begin position="178"/>
        <end position="199"/>
    </location>
</feature>
<evidence type="ECO:0000313" key="3">
    <source>
        <dbReference type="Proteomes" id="UP000322631"/>
    </source>
</evidence>
<gene>
    <name evidence="2" type="ORF">FPV09_01240</name>
</gene>
<name>A0A5C0SID0_9EURY</name>
<accession>A0A5C0SID0</accession>
<sequence>MKLVSKVVSAVLLTALLLVILVSAVQWVAFENARERVLSLPCNLSPAPYRLEVESFLPPGKLIDDAVGHRYRFGELEVVVPGKLGGMYPYYGHLLWHLSWELNDSVAYLRGFLANGSDEEVEMAFQVVERHYFMLRLEEKNCRKNLTAVIFRPAPPLKWVLSLRSALEKLSEYRDFRAMLFGTAVAFSLVGIFWLWLFLVAKLPLKGPPRVIAALLLMVILFGSAIPALKLTYPNGENDHPTPAHPGCDVVHLEGCHSVLFHAALDYMGDDRRTATCETLAYLEKRLRKDEIERLAEVLEVDCP</sequence>